<evidence type="ECO:0000256" key="3">
    <source>
        <dbReference type="ARBA" id="ARBA00022963"/>
    </source>
</evidence>
<dbReference type="PROSITE" id="PS50007">
    <property type="entry name" value="PIPLC_X_DOMAIN"/>
    <property type="match status" value="1"/>
</dbReference>
<dbReference type="InterPro" id="IPR001192">
    <property type="entry name" value="PI-PLC_fam"/>
</dbReference>
<dbReference type="EC" id="3.1.4.11" evidence="1 6"/>
<evidence type="ECO:0000259" key="8">
    <source>
        <dbReference type="PROSITE" id="PS50008"/>
    </source>
</evidence>
<dbReference type="InterPro" id="IPR002048">
    <property type="entry name" value="EF_hand_dom"/>
</dbReference>
<feature type="region of interest" description="Disordered" evidence="7">
    <location>
        <begin position="254"/>
        <end position="309"/>
    </location>
</feature>
<dbReference type="InterPro" id="IPR011992">
    <property type="entry name" value="EF-hand-dom_pair"/>
</dbReference>
<dbReference type="SMART" id="SM00148">
    <property type="entry name" value="PLCXc"/>
    <property type="match status" value="1"/>
</dbReference>
<dbReference type="PANTHER" id="PTHR10336:SF36">
    <property type="entry name" value="1-PHOSPHATIDYLINOSITOL 4,5-BISPHOSPHATE PHOSPHODIESTERASE BETA-4"/>
    <property type="match status" value="1"/>
</dbReference>
<dbReference type="Gene3D" id="2.30.29.30">
    <property type="entry name" value="Pleckstrin-homology domain (PH domain)/Phosphotyrosine-binding domain (PTB)"/>
    <property type="match status" value="1"/>
</dbReference>
<dbReference type="SMART" id="SM00149">
    <property type="entry name" value="PLCYc"/>
    <property type="match status" value="1"/>
</dbReference>
<feature type="region of interest" description="Disordered" evidence="7">
    <location>
        <begin position="499"/>
        <end position="522"/>
    </location>
</feature>
<comment type="catalytic activity">
    <reaction evidence="6">
        <text>a 1,2-diacyl-sn-glycero-3-phospho-(1D-myo-inositol-4,5-bisphosphate) + H2O = 1D-myo-inositol 1,4,5-trisphosphate + a 1,2-diacyl-sn-glycerol + H(+)</text>
        <dbReference type="Rhea" id="RHEA:33179"/>
        <dbReference type="ChEBI" id="CHEBI:15377"/>
        <dbReference type="ChEBI" id="CHEBI:15378"/>
        <dbReference type="ChEBI" id="CHEBI:17815"/>
        <dbReference type="ChEBI" id="CHEBI:58456"/>
        <dbReference type="ChEBI" id="CHEBI:203600"/>
        <dbReference type="EC" id="3.1.4.11"/>
    </reaction>
</comment>
<dbReference type="AlphaFoldDB" id="A0AAD7BKE0"/>
<evidence type="ECO:0000256" key="7">
    <source>
        <dbReference type="SAM" id="MobiDB-lite"/>
    </source>
</evidence>
<evidence type="ECO:0000256" key="1">
    <source>
        <dbReference type="ARBA" id="ARBA00012368"/>
    </source>
</evidence>
<dbReference type="PROSITE" id="PS50222">
    <property type="entry name" value="EF_HAND_2"/>
    <property type="match status" value="1"/>
</dbReference>
<keyword evidence="2 6" id="KW-0378">Hydrolase</keyword>
<dbReference type="Proteomes" id="UP001221142">
    <property type="component" value="Unassembled WGS sequence"/>
</dbReference>
<organism evidence="10 11">
    <name type="scientific">Roridomyces roridus</name>
    <dbReference type="NCBI Taxonomy" id="1738132"/>
    <lineage>
        <taxon>Eukaryota</taxon>
        <taxon>Fungi</taxon>
        <taxon>Dikarya</taxon>
        <taxon>Basidiomycota</taxon>
        <taxon>Agaricomycotina</taxon>
        <taxon>Agaricomycetes</taxon>
        <taxon>Agaricomycetidae</taxon>
        <taxon>Agaricales</taxon>
        <taxon>Marasmiineae</taxon>
        <taxon>Mycenaceae</taxon>
        <taxon>Roridomyces</taxon>
    </lineage>
</organism>
<feature type="region of interest" description="Disordered" evidence="7">
    <location>
        <begin position="746"/>
        <end position="766"/>
    </location>
</feature>
<dbReference type="InterPro" id="IPR035892">
    <property type="entry name" value="C2_domain_sf"/>
</dbReference>
<dbReference type="Pfam" id="PF13499">
    <property type="entry name" value="EF-hand_7"/>
    <property type="match status" value="1"/>
</dbReference>
<feature type="domain" description="EF-hand" evidence="9">
    <location>
        <begin position="164"/>
        <end position="199"/>
    </location>
</feature>
<dbReference type="SMART" id="SM00239">
    <property type="entry name" value="C2"/>
    <property type="match status" value="1"/>
</dbReference>
<dbReference type="PROSITE" id="PS50008">
    <property type="entry name" value="PIPLC_Y_DOMAIN"/>
    <property type="match status" value="1"/>
</dbReference>
<evidence type="ECO:0000256" key="4">
    <source>
        <dbReference type="ARBA" id="ARBA00023098"/>
    </source>
</evidence>
<dbReference type="PANTHER" id="PTHR10336">
    <property type="entry name" value="PHOSPHOINOSITIDE-SPECIFIC PHOSPHOLIPASE C FAMILY PROTEIN"/>
    <property type="match status" value="1"/>
</dbReference>
<dbReference type="SUPFAM" id="SSF49562">
    <property type="entry name" value="C2 domain (Calcium/lipid-binding domain, CaLB)"/>
    <property type="match status" value="1"/>
</dbReference>
<dbReference type="Gene3D" id="2.60.40.150">
    <property type="entry name" value="C2 domain"/>
    <property type="match status" value="1"/>
</dbReference>
<dbReference type="SUPFAM" id="SSF50729">
    <property type="entry name" value="PH domain-like"/>
    <property type="match status" value="1"/>
</dbReference>
<dbReference type="SUPFAM" id="SSF47473">
    <property type="entry name" value="EF-hand"/>
    <property type="match status" value="1"/>
</dbReference>
<feature type="compositionally biased region" description="Low complexity" evidence="7">
    <location>
        <begin position="267"/>
        <end position="288"/>
    </location>
</feature>
<dbReference type="GO" id="GO:0016042">
    <property type="term" value="P:lipid catabolic process"/>
    <property type="evidence" value="ECO:0007669"/>
    <property type="project" value="UniProtKB-KW"/>
</dbReference>
<evidence type="ECO:0000313" key="10">
    <source>
        <dbReference type="EMBL" id="KAJ7623411.1"/>
    </source>
</evidence>
<dbReference type="GO" id="GO:0051209">
    <property type="term" value="P:release of sequestered calcium ion into cytosol"/>
    <property type="evidence" value="ECO:0007669"/>
    <property type="project" value="TreeGrafter"/>
</dbReference>
<evidence type="ECO:0000256" key="2">
    <source>
        <dbReference type="ARBA" id="ARBA00022801"/>
    </source>
</evidence>
<keyword evidence="4 6" id="KW-0443">Lipid metabolism</keyword>
<dbReference type="Gene3D" id="3.20.20.190">
    <property type="entry name" value="Phosphatidylinositol (PI) phosphodiesterase"/>
    <property type="match status" value="1"/>
</dbReference>
<keyword evidence="3 6" id="KW-0442">Lipid degradation</keyword>
<dbReference type="InterPro" id="IPR001711">
    <property type="entry name" value="PLipase_C_Pinositol-sp_Y"/>
</dbReference>
<evidence type="ECO:0000256" key="6">
    <source>
        <dbReference type="RuleBase" id="RU361133"/>
    </source>
</evidence>
<name>A0AAD7BKE0_9AGAR</name>
<feature type="domain" description="PI-PLC Y-box" evidence="8">
    <location>
        <begin position="566"/>
        <end position="683"/>
    </location>
</feature>
<dbReference type="EMBL" id="JARKIF010000014">
    <property type="protein sequence ID" value="KAJ7623411.1"/>
    <property type="molecule type" value="Genomic_DNA"/>
</dbReference>
<dbReference type="GO" id="GO:0048015">
    <property type="term" value="P:phosphatidylinositol-mediated signaling"/>
    <property type="evidence" value="ECO:0007669"/>
    <property type="project" value="TreeGrafter"/>
</dbReference>
<dbReference type="Gene3D" id="1.10.238.10">
    <property type="entry name" value="EF-hand"/>
    <property type="match status" value="1"/>
</dbReference>
<dbReference type="InterPro" id="IPR000909">
    <property type="entry name" value="PLipase_C_PInositol-sp_X_dom"/>
</dbReference>
<comment type="caution">
    <text evidence="10">The sequence shown here is derived from an EMBL/GenBank/DDBJ whole genome shotgun (WGS) entry which is preliminary data.</text>
</comment>
<dbReference type="InterPro" id="IPR017946">
    <property type="entry name" value="PLC-like_Pdiesterase_TIM-brl"/>
</dbReference>
<dbReference type="Pfam" id="PF00388">
    <property type="entry name" value="PI-PLC-X"/>
    <property type="match status" value="1"/>
</dbReference>
<keyword evidence="11" id="KW-1185">Reference proteome</keyword>
<sequence>MTTPDLTVVPQMFQEGVEMLKVKELKTEKMIFRIDPDEGQIIYPTRTVAIETIREIRTGSEAEYHCAQLGYSGDFVEKWITIVHLLSNAEHKLLHILAPTREMRILWESTLRKFRLELLHSADNADLRETVWARRYWKGANKGGDQTLTLDEVQSMCKRLAVNLSPAELEKMFNEADTTHRKSLDFEDFKRFVKLLKRRPELEALYKKFCNEAFDFSAFEKFMKQPQKSTLNSEQLKALFDKYAASRAAPANPSQALAPAVSPPSAVPAVPAPSTVQVPPPSAATTPATVPPPSTAPSTAPSTLSPPSPARVMSLEDFSSFLVSQDNAPTHPESNDMTMPLSSYFISTSHNTYLVGNQLVGVSTVEGYVRALLSGCRSVELDIYDGPHEPRVFHGSTLTSAVSVRDVCDAISKYAFISSPYPIILSCEVHCGLAQQDMLVDIFSKAFGSALVSAPVEQHPKITMLPSPEALKGRILIKTKNLYIAAELAKAKKAAAGTQPAHLEADLPSSSESSDGESEAKVVMSEIKEEMHELKTKWQELRSKGKATLTGSKSEPKRKAPMSMALASLLVYTVGVKCRGINKNEQYAPEDVFSLSEKSATRMIKEASGMENLIRHNLTNLVRIYPKGIRIDSTNYEPHQYWAVGCQLVALNIQTMDLGYRINQAMFMRNGHQGYVLKPFALRDPQLQQIQKHSQHFLDVVVISAQQLPRPKDNSGKEILDKFIVDPYIEVELHIPVWPHPPFLPQDKKYNHSPPSEATSRSGTSARTISCATGPVMNNGFNPMWQEEISLPFDCVGGLKELIFVEFSVKQHKKPDEEPLARYIAPLLSLEPGFRHLPLHDRSLSQYLFSTLFVKIDVRDV</sequence>
<gene>
    <name evidence="10" type="ORF">FB45DRAFT_925578</name>
</gene>
<evidence type="ECO:0000256" key="5">
    <source>
        <dbReference type="ARBA" id="ARBA00023224"/>
    </source>
</evidence>
<dbReference type="InterPro" id="IPR011993">
    <property type="entry name" value="PH-like_dom_sf"/>
</dbReference>
<evidence type="ECO:0000259" key="9">
    <source>
        <dbReference type="PROSITE" id="PS50222"/>
    </source>
</evidence>
<dbReference type="GO" id="GO:0005509">
    <property type="term" value="F:calcium ion binding"/>
    <property type="evidence" value="ECO:0007669"/>
    <property type="project" value="InterPro"/>
</dbReference>
<keyword evidence="5" id="KW-0807">Transducer</keyword>
<dbReference type="SUPFAM" id="SSF51695">
    <property type="entry name" value="PLC-like phosphodiesterases"/>
    <property type="match status" value="1"/>
</dbReference>
<dbReference type="GO" id="GO:0004435">
    <property type="term" value="F:phosphatidylinositol-4,5-bisphosphate phospholipase C activity"/>
    <property type="evidence" value="ECO:0007669"/>
    <property type="project" value="UniProtKB-EC"/>
</dbReference>
<dbReference type="CDD" id="cd00275">
    <property type="entry name" value="C2_PLC_like"/>
    <property type="match status" value="1"/>
</dbReference>
<protein>
    <recommendedName>
        <fullName evidence="1 6">Phosphoinositide phospholipase C</fullName>
        <ecNumber evidence="1 6">3.1.4.11</ecNumber>
    </recommendedName>
</protein>
<dbReference type="InterPro" id="IPR000008">
    <property type="entry name" value="C2_dom"/>
</dbReference>
<dbReference type="PRINTS" id="PR00390">
    <property type="entry name" value="PHPHLIPASEC"/>
</dbReference>
<reference evidence="10" key="1">
    <citation type="submission" date="2023-03" db="EMBL/GenBank/DDBJ databases">
        <title>Massive genome expansion in bonnet fungi (Mycena s.s.) driven by repeated elements and novel gene families across ecological guilds.</title>
        <authorList>
            <consortium name="Lawrence Berkeley National Laboratory"/>
            <person name="Harder C.B."/>
            <person name="Miyauchi S."/>
            <person name="Viragh M."/>
            <person name="Kuo A."/>
            <person name="Thoen E."/>
            <person name="Andreopoulos B."/>
            <person name="Lu D."/>
            <person name="Skrede I."/>
            <person name="Drula E."/>
            <person name="Henrissat B."/>
            <person name="Morin E."/>
            <person name="Kohler A."/>
            <person name="Barry K."/>
            <person name="LaButti K."/>
            <person name="Morin E."/>
            <person name="Salamov A."/>
            <person name="Lipzen A."/>
            <person name="Mereny Z."/>
            <person name="Hegedus B."/>
            <person name="Baldrian P."/>
            <person name="Stursova M."/>
            <person name="Weitz H."/>
            <person name="Taylor A."/>
            <person name="Grigoriev I.V."/>
            <person name="Nagy L.G."/>
            <person name="Martin F."/>
            <person name="Kauserud H."/>
        </authorList>
    </citation>
    <scope>NUCLEOTIDE SEQUENCE</scope>
    <source>
        <strain evidence="10">9284</strain>
    </source>
</reference>
<proteinExistence type="predicted"/>
<dbReference type="Pfam" id="PF00168">
    <property type="entry name" value="C2"/>
    <property type="match status" value="1"/>
</dbReference>
<feature type="compositionally biased region" description="Polar residues" evidence="7">
    <location>
        <begin position="753"/>
        <end position="766"/>
    </location>
</feature>
<accession>A0AAD7BKE0</accession>
<dbReference type="Pfam" id="PF00387">
    <property type="entry name" value="PI-PLC-Y"/>
    <property type="match status" value="1"/>
</dbReference>
<dbReference type="CDD" id="cd08598">
    <property type="entry name" value="PI-PLC1c_yeast"/>
    <property type="match status" value="1"/>
</dbReference>
<evidence type="ECO:0000313" key="11">
    <source>
        <dbReference type="Proteomes" id="UP001221142"/>
    </source>
</evidence>